<feature type="signal peptide" evidence="1">
    <location>
        <begin position="1"/>
        <end position="16"/>
    </location>
</feature>
<sequence>MRCLVLLSTLVALTIAQSTDSPNKRCKCEIGTREEHHHEDEFTVLFQFHNTWDQDCTHSAEDLCREECETNRDVLEAFGGWSVVVPDNNGDDNSTVGEIACKNLGREVGGDGLETSLYTAICDEGFREAGHGIHERLCCSDGYQVKC</sequence>
<dbReference type="Proteomes" id="UP000440578">
    <property type="component" value="Unassembled WGS sequence"/>
</dbReference>
<accession>A0A6A4VZJ8</accession>
<keyword evidence="1" id="KW-0732">Signal</keyword>
<dbReference type="AlphaFoldDB" id="A0A6A4VZJ8"/>
<comment type="caution">
    <text evidence="2">The sequence shown here is derived from an EMBL/GenBank/DDBJ whole genome shotgun (WGS) entry which is preliminary data.</text>
</comment>
<feature type="chain" id="PRO_5025505218" evidence="1">
    <location>
        <begin position="17"/>
        <end position="147"/>
    </location>
</feature>
<protein>
    <submittedName>
        <fullName evidence="2">Uncharacterized protein</fullName>
    </submittedName>
</protein>
<name>A0A6A4VZJ8_AMPAM</name>
<keyword evidence="3" id="KW-1185">Reference proteome</keyword>
<evidence type="ECO:0000256" key="1">
    <source>
        <dbReference type="SAM" id="SignalP"/>
    </source>
</evidence>
<evidence type="ECO:0000313" key="2">
    <source>
        <dbReference type="EMBL" id="KAF0297014.1"/>
    </source>
</evidence>
<proteinExistence type="predicted"/>
<dbReference type="OrthoDB" id="6396130at2759"/>
<evidence type="ECO:0000313" key="3">
    <source>
        <dbReference type="Proteomes" id="UP000440578"/>
    </source>
</evidence>
<gene>
    <name evidence="2" type="ORF">FJT64_005561</name>
</gene>
<dbReference type="EMBL" id="VIIS01001516">
    <property type="protein sequence ID" value="KAF0297014.1"/>
    <property type="molecule type" value="Genomic_DNA"/>
</dbReference>
<organism evidence="2 3">
    <name type="scientific">Amphibalanus amphitrite</name>
    <name type="common">Striped barnacle</name>
    <name type="synonym">Balanus amphitrite</name>
    <dbReference type="NCBI Taxonomy" id="1232801"/>
    <lineage>
        <taxon>Eukaryota</taxon>
        <taxon>Metazoa</taxon>
        <taxon>Ecdysozoa</taxon>
        <taxon>Arthropoda</taxon>
        <taxon>Crustacea</taxon>
        <taxon>Multicrustacea</taxon>
        <taxon>Cirripedia</taxon>
        <taxon>Thoracica</taxon>
        <taxon>Thoracicalcarea</taxon>
        <taxon>Balanomorpha</taxon>
        <taxon>Balanoidea</taxon>
        <taxon>Balanidae</taxon>
        <taxon>Amphibalaninae</taxon>
        <taxon>Amphibalanus</taxon>
    </lineage>
</organism>
<reference evidence="2 3" key="1">
    <citation type="submission" date="2019-07" db="EMBL/GenBank/DDBJ databases">
        <title>Draft genome assembly of a fouling barnacle, Amphibalanus amphitrite (Darwin, 1854): The first reference genome for Thecostraca.</title>
        <authorList>
            <person name="Kim W."/>
        </authorList>
    </citation>
    <scope>NUCLEOTIDE SEQUENCE [LARGE SCALE GENOMIC DNA]</scope>
    <source>
        <strain evidence="2">SNU_AA5</strain>
        <tissue evidence="2">Soma without cirri and trophi</tissue>
    </source>
</reference>